<dbReference type="AlphaFoldDB" id="A0A1G6S152"/>
<feature type="transmembrane region" description="Helical" evidence="8">
    <location>
        <begin position="81"/>
        <end position="104"/>
    </location>
</feature>
<feature type="transmembrane region" description="Helical" evidence="8">
    <location>
        <begin position="164"/>
        <end position="189"/>
    </location>
</feature>
<reference evidence="10" key="1">
    <citation type="submission" date="2016-10" db="EMBL/GenBank/DDBJ databases">
        <authorList>
            <person name="Varghese N."/>
            <person name="Submissions S."/>
        </authorList>
    </citation>
    <scope>NUCLEOTIDE SEQUENCE [LARGE SCALE GENOMIC DNA]</scope>
    <source>
        <strain evidence="10">DSM 18609</strain>
    </source>
</reference>
<evidence type="ECO:0000256" key="3">
    <source>
        <dbReference type="ARBA" id="ARBA00022679"/>
    </source>
</evidence>
<keyword evidence="3" id="KW-0808">Transferase</keyword>
<evidence type="ECO:0000256" key="6">
    <source>
        <dbReference type="ARBA" id="ARBA00023136"/>
    </source>
</evidence>
<dbReference type="EMBL" id="FMZH01000004">
    <property type="protein sequence ID" value="SDD09906.1"/>
    <property type="molecule type" value="Genomic_DNA"/>
</dbReference>
<evidence type="ECO:0000256" key="8">
    <source>
        <dbReference type="SAM" id="Phobius"/>
    </source>
</evidence>
<evidence type="ECO:0000313" key="9">
    <source>
        <dbReference type="EMBL" id="SDD09906.1"/>
    </source>
</evidence>
<dbReference type="RefSeq" id="WP_090768169.1">
    <property type="nucleotide sequence ID" value="NZ_FMZH01000004.1"/>
</dbReference>
<evidence type="ECO:0000313" key="10">
    <source>
        <dbReference type="Proteomes" id="UP000199455"/>
    </source>
</evidence>
<feature type="transmembrane region" description="Helical" evidence="8">
    <location>
        <begin position="293"/>
        <end position="326"/>
    </location>
</feature>
<comment type="similarity">
    <text evidence="7">Belongs to the glycosyltransferase 87 family.</text>
</comment>
<accession>A0A1G6S152</accession>
<keyword evidence="5 8" id="KW-1133">Transmembrane helix</keyword>
<dbReference type="STRING" id="390242.SAMN04488024_10499"/>
<dbReference type="Pfam" id="PF09594">
    <property type="entry name" value="GT87"/>
    <property type="match status" value="1"/>
</dbReference>
<name>A0A1G6S152_9SPHI</name>
<evidence type="ECO:0000256" key="1">
    <source>
        <dbReference type="ARBA" id="ARBA00004651"/>
    </source>
</evidence>
<evidence type="ECO:0000256" key="5">
    <source>
        <dbReference type="ARBA" id="ARBA00022989"/>
    </source>
</evidence>
<keyword evidence="6 8" id="KW-0472">Membrane</keyword>
<dbReference type="InterPro" id="IPR018584">
    <property type="entry name" value="GT87"/>
</dbReference>
<keyword evidence="4 8" id="KW-0812">Transmembrane</keyword>
<gene>
    <name evidence="9" type="ORF">SAMN04488024_10499</name>
</gene>
<feature type="transmembrane region" description="Helical" evidence="8">
    <location>
        <begin position="23"/>
        <end position="41"/>
    </location>
</feature>
<dbReference type="Proteomes" id="UP000199455">
    <property type="component" value="Unassembled WGS sequence"/>
</dbReference>
<feature type="transmembrane region" description="Helical" evidence="8">
    <location>
        <begin position="196"/>
        <end position="219"/>
    </location>
</feature>
<evidence type="ECO:0000256" key="7">
    <source>
        <dbReference type="ARBA" id="ARBA00024033"/>
    </source>
</evidence>
<sequence length="402" mass="45517">MTNYSIPDTLNTSPKKFYEQNRFVLFLWVLVTLIFVIDSWATHRFNNYLIFENTFRNLLHERSLYATYPAFHDDANHYGPIFSVLIAPFAFMPNSIGLLFWNLFNCFLLFKAIQTLPLSDDKKVIIGYIAIPCLIESMLNQQFNAGAAALIILSFTQLNKGNNIWTAFFIVLGTFIKLYGIVGLVFFFFVKNKPQFILWLIIWSAVILVVPMLFASPAFVLHSYLDWKASLIGKNEMNILGGGIDISIMGFFREILDQSGIPNLLFLSLGAVVFMLPFMRIGRFSKPKFQLLILASVLLFPVLFSTGAEDCTFIISIVGVGIWYIFENNRGMKKVLLPVLLVITCNFPLLLFPVFAKAHPLSLAIISLPYFLVWLRIIYNAAKGNVAYAADTSADLLTALSK</sequence>
<protein>
    <recommendedName>
        <fullName evidence="11">DUF2029 domain-containing protein</fullName>
    </recommendedName>
</protein>
<feature type="transmembrane region" description="Helical" evidence="8">
    <location>
        <begin position="263"/>
        <end position="281"/>
    </location>
</feature>
<organism evidence="9 10">
    <name type="scientific">Pedobacter soli</name>
    <dbReference type="NCBI Taxonomy" id="390242"/>
    <lineage>
        <taxon>Bacteria</taxon>
        <taxon>Pseudomonadati</taxon>
        <taxon>Bacteroidota</taxon>
        <taxon>Sphingobacteriia</taxon>
        <taxon>Sphingobacteriales</taxon>
        <taxon>Sphingobacteriaceae</taxon>
        <taxon>Pedobacter</taxon>
    </lineage>
</organism>
<dbReference type="GO" id="GO:0005886">
    <property type="term" value="C:plasma membrane"/>
    <property type="evidence" value="ECO:0007669"/>
    <property type="project" value="UniProtKB-SubCell"/>
</dbReference>
<feature type="transmembrane region" description="Helical" evidence="8">
    <location>
        <begin position="361"/>
        <end position="379"/>
    </location>
</feature>
<feature type="transmembrane region" description="Helical" evidence="8">
    <location>
        <begin position="125"/>
        <end position="152"/>
    </location>
</feature>
<feature type="transmembrane region" description="Helical" evidence="8">
    <location>
        <begin position="335"/>
        <end position="355"/>
    </location>
</feature>
<proteinExistence type="inferred from homology"/>
<dbReference type="GO" id="GO:0016758">
    <property type="term" value="F:hexosyltransferase activity"/>
    <property type="evidence" value="ECO:0007669"/>
    <property type="project" value="InterPro"/>
</dbReference>
<evidence type="ECO:0008006" key="11">
    <source>
        <dbReference type="Google" id="ProtNLM"/>
    </source>
</evidence>
<comment type="subcellular location">
    <subcellularLocation>
        <location evidence="1">Cell membrane</location>
        <topology evidence="1">Multi-pass membrane protein</topology>
    </subcellularLocation>
</comment>
<keyword evidence="2" id="KW-1003">Cell membrane</keyword>
<keyword evidence="10" id="KW-1185">Reference proteome</keyword>
<evidence type="ECO:0000256" key="2">
    <source>
        <dbReference type="ARBA" id="ARBA00022475"/>
    </source>
</evidence>
<evidence type="ECO:0000256" key="4">
    <source>
        <dbReference type="ARBA" id="ARBA00022692"/>
    </source>
</evidence>